<dbReference type="OrthoDB" id="540004at2759"/>
<name>A0A0C9VYM8_SPHS4</name>
<proteinExistence type="predicted"/>
<evidence type="ECO:0000256" key="1">
    <source>
        <dbReference type="ARBA" id="ARBA00022679"/>
    </source>
</evidence>
<evidence type="ECO:0000313" key="4">
    <source>
        <dbReference type="Proteomes" id="UP000054279"/>
    </source>
</evidence>
<dbReference type="Pfam" id="PF13649">
    <property type="entry name" value="Methyltransf_25"/>
    <property type="match status" value="1"/>
</dbReference>
<dbReference type="EMBL" id="KN837119">
    <property type="protein sequence ID" value="KIJ44125.1"/>
    <property type="molecule type" value="Genomic_DNA"/>
</dbReference>
<evidence type="ECO:0000313" key="3">
    <source>
        <dbReference type="EMBL" id="KIJ44125.1"/>
    </source>
</evidence>
<dbReference type="InterPro" id="IPR041698">
    <property type="entry name" value="Methyltransf_25"/>
</dbReference>
<dbReference type="HOGENOM" id="CLU_049332_1_0_1"/>
<dbReference type="PANTHER" id="PTHR43861">
    <property type="entry name" value="TRANS-ACONITATE 2-METHYLTRANSFERASE-RELATED"/>
    <property type="match status" value="1"/>
</dbReference>
<dbReference type="GO" id="GO:0016740">
    <property type="term" value="F:transferase activity"/>
    <property type="evidence" value="ECO:0007669"/>
    <property type="project" value="UniProtKB-KW"/>
</dbReference>
<reference evidence="3 4" key="1">
    <citation type="submission" date="2014-06" db="EMBL/GenBank/DDBJ databases">
        <title>Evolutionary Origins and Diversification of the Mycorrhizal Mutualists.</title>
        <authorList>
            <consortium name="DOE Joint Genome Institute"/>
            <consortium name="Mycorrhizal Genomics Consortium"/>
            <person name="Kohler A."/>
            <person name="Kuo A."/>
            <person name="Nagy L.G."/>
            <person name="Floudas D."/>
            <person name="Copeland A."/>
            <person name="Barry K.W."/>
            <person name="Cichocki N."/>
            <person name="Veneault-Fourrey C."/>
            <person name="LaButti K."/>
            <person name="Lindquist E.A."/>
            <person name="Lipzen A."/>
            <person name="Lundell T."/>
            <person name="Morin E."/>
            <person name="Murat C."/>
            <person name="Riley R."/>
            <person name="Ohm R."/>
            <person name="Sun H."/>
            <person name="Tunlid A."/>
            <person name="Henrissat B."/>
            <person name="Grigoriev I.V."/>
            <person name="Hibbett D.S."/>
            <person name="Martin F."/>
        </authorList>
    </citation>
    <scope>NUCLEOTIDE SEQUENCE [LARGE SCALE GENOMIC DNA]</scope>
    <source>
        <strain evidence="3 4">SS14</strain>
    </source>
</reference>
<dbReference type="Gene3D" id="3.40.50.150">
    <property type="entry name" value="Vaccinia Virus protein VP39"/>
    <property type="match status" value="2"/>
</dbReference>
<gene>
    <name evidence="3" type="ORF">M422DRAFT_47603</name>
</gene>
<dbReference type="AlphaFoldDB" id="A0A0C9VYM8"/>
<dbReference type="CDD" id="cd02440">
    <property type="entry name" value="AdoMet_MTases"/>
    <property type="match status" value="1"/>
</dbReference>
<organism evidence="3 4">
    <name type="scientific">Sphaerobolus stellatus (strain SS14)</name>
    <dbReference type="NCBI Taxonomy" id="990650"/>
    <lineage>
        <taxon>Eukaryota</taxon>
        <taxon>Fungi</taxon>
        <taxon>Dikarya</taxon>
        <taxon>Basidiomycota</taxon>
        <taxon>Agaricomycotina</taxon>
        <taxon>Agaricomycetes</taxon>
        <taxon>Phallomycetidae</taxon>
        <taxon>Geastrales</taxon>
        <taxon>Sphaerobolaceae</taxon>
        <taxon>Sphaerobolus</taxon>
    </lineage>
</organism>
<accession>A0A0C9VYM8</accession>
<protein>
    <recommendedName>
        <fullName evidence="2">Methyltransferase domain-containing protein</fullName>
    </recommendedName>
</protein>
<sequence>MSQHEETYNRSVTEWETHAVESINHVRDVLKDHVSPLLPPNAMILDVGCGPGEPAASYFSNLGHRITGLDFAQSVIDIARARVPNAEFIKTDILAWKPTGEYDLVLASHCMYNFPFEQIRSLVFKYTNCAKEGGLVVVGSSTRVELLEKGEIQFDVKGWAEGVQNVFLGHTFRSTYALADTWRRLLESTGLEFMKLDQRVVQHPGSTERNLASFLIMRKTAKNPLLGPYPWPETLPKPLPSGSSTWVAWQNVLKRMKSDVEMVGDVIRDDKYKKILYIGIGIEGMAKWDNVEYLDLQEYIKNDTVIPFPNDTFDAIIAWGTLSFCPSQAFVQEILRVLITTGPACVILHEGAPDNEFINLLKDGAGNKLLHPGILLAQVEETLKKAGFADTAYSETESFLNLADIVEDRRVEFALELLAAITNDQQDVQKSVKANLIEPLKKHFMGRPMEIAYQGVILTAKRAT</sequence>
<dbReference type="InterPro" id="IPR029063">
    <property type="entry name" value="SAM-dependent_MTases_sf"/>
</dbReference>
<feature type="domain" description="Methyltransferase" evidence="2">
    <location>
        <begin position="44"/>
        <end position="134"/>
    </location>
</feature>
<keyword evidence="4" id="KW-1185">Reference proteome</keyword>
<dbReference type="SUPFAM" id="SSF53335">
    <property type="entry name" value="S-adenosyl-L-methionine-dependent methyltransferases"/>
    <property type="match status" value="2"/>
</dbReference>
<keyword evidence="1" id="KW-0808">Transferase</keyword>
<dbReference type="Proteomes" id="UP000054279">
    <property type="component" value="Unassembled WGS sequence"/>
</dbReference>
<evidence type="ECO:0000259" key="2">
    <source>
        <dbReference type="Pfam" id="PF13649"/>
    </source>
</evidence>